<proteinExistence type="predicted"/>
<keyword evidence="2" id="KW-1185">Reference proteome</keyword>
<evidence type="ECO:0000313" key="1">
    <source>
        <dbReference type="EMBL" id="RXW13368.1"/>
    </source>
</evidence>
<reference evidence="1 2" key="1">
    <citation type="submission" date="2019-01" db="EMBL/GenBank/DDBJ databases">
        <title>Draft genome sequence of Psathyrella aberdarensis IHI B618.</title>
        <authorList>
            <person name="Buettner E."/>
            <person name="Kellner H."/>
        </authorList>
    </citation>
    <scope>NUCLEOTIDE SEQUENCE [LARGE SCALE GENOMIC DNA]</scope>
    <source>
        <strain evidence="1 2">IHI B618</strain>
    </source>
</reference>
<dbReference type="Proteomes" id="UP000290288">
    <property type="component" value="Unassembled WGS sequence"/>
</dbReference>
<sequence length="511" mass="57280">MISNDALAKQMAFEAIRHAQCNRLSTVKCALIASQCSKIHIVQVPVDRGYDLSPRAIDLDCSLFLHTWNAPEHLVMDLDEVMVDVGAYPNNPLAHTYRWTVVSSIHHMPKVNELIRTFEGADCLTRDVYGSFLVVKRDRNDILCNVGVHDLGLIKSMLINASSGTWLPSVTAVSPEEIACVSPSLGVVATLSRALNTVRQFEEASLFYAIPEMRAILLRYCDHFTVMALSRVNQEGRRSAQVEIRARLKMVVAPFVPSERFASFMNLLQITGTIIIGSVARRLFTINSAFIQDIDEPEVKRYTTSANLNLCTPPGKRDLVVRWLTNEKFLTWSPSGDRRQAARGLEVVASSFMTGCRDVKGSKHFVTVTESRGSVLAVVLSSTYTAQTNAISATRLYCFYPNLITSEFSLRSDIAKHHLHRRSSIGFKLQSSNRSWQAPCGPVCPATTRKTIGDKGVASFVWDPSVHVPQSRHEETDYLLAQVSLRFRFSKVCRNMFCRNYEPDLRGRRAM</sequence>
<dbReference type="AlphaFoldDB" id="A0A4V1Q201"/>
<evidence type="ECO:0000313" key="2">
    <source>
        <dbReference type="Proteomes" id="UP000290288"/>
    </source>
</evidence>
<accession>A0A4V1Q201</accession>
<dbReference type="OrthoDB" id="3070549at2759"/>
<gene>
    <name evidence="1" type="ORF">EST38_g12485</name>
</gene>
<organism evidence="1 2">
    <name type="scientific">Candolleomyces aberdarensis</name>
    <dbReference type="NCBI Taxonomy" id="2316362"/>
    <lineage>
        <taxon>Eukaryota</taxon>
        <taxon>Fungi</taxon>
        <taxon>Dikarya</taxon>
        <taxon>Basidiomycota</taxon>
        <taxon>Agaricomycotina</taxon>
        <taxon>Agaricomycetes</taxon>
        <taxon>Agaricomycetidae</taxon>
        <taxon>Agaricales</taxon>
        <taxon>Agaricineae</taxon>
        <taxon>Psathyrellaceae</taxon>
        <taxon>Candolleomyces</taxon>
    </lineage>
</organism>
<name>A0A4V1Q201_9AGAR</name>
<protein>
    <submittedName>
        <fullName evidence="1">Uncharacterized protein</fullName>
    </submittedName>
</protein>
<dbReference type="EMBL" id="SDEE01000937">
    <property type="protein sequence ID" value="RXW13368.1"/>
    <property type="molecule type" value="Genomic_DNA"/>
</dbReference>
<comment type="caution">
    <text evidence="1">The sequence shown here is derived from an EMBL/GenBank/DDBJ whole genome shotgun (WGS) entry which is preliminary data.</text>
</comment>